<proteinExistence type="predicted"/>
<dbReference type="AlphaFoldDB" id="A0A0G0Z4B6"/>
<dbReference type="Proteomes" id="UP000034875">
    <property type="component" value="Unassembled WGS sequence"/>
</dbReference>
<sequence length="71" mass="8011">MGGSVTGFNKGLSSFDVCTCSCHDDRGLGARTTHVMPCCYICEICKLNIARRREETHEKHHQREQEKSTNP</sequence>
<protein>
    <submittedName>
        <fullName evidence="1">Uncharacterized protein</fullName>
    </submittedName>
</protein>
<gene>
    <name evidence="1" type="ORF">UV05_C0029G0006</name>
</gene>
<accession>A0A0G0Z4B6</accession>
<dbReference type="EMBL" id="LCCZ01000029">
    <property type="protein sequence ID" value="KKS43579.1"/>
    <property type="molecule type" value="Genomic_DNA"/>
</dbReference>
<organism evidence="1 2">
    <name type="scientific">candidate division CPR1 bacterium GW2011_GWA2_42_17</name>
    <dbReference type="NCBI Taxonomy" id="1618341"/>
    <lineage>
        <taxon>Bacteria</taxon>
        <taxon>candidate division CPR1</taxon>
    </lineage>
</organism>
<comment type="caution">
    <text evidence="1">The sequence shown here is derived from an EMBL/GenBank/DDBJ whole genome shotgun (WGS) entry which is preliminary data.</text>
</comment>
<evidence type="ECO:0000313" key="1">
    <source>
        <dbReference type="EMBL" id="KKS43579.1"/>
    </source>
</evidence>
<reference evidence="1 2" key="1">
    <citation type="journal article" date="2015" name="Nature">
        <title>rRNA introns, odd ribosomes, and small enigmatic genomes across a large radiation of phyla.</title>
        <authorList>
            <person name="Brown C.T."/>
            <person name="Hug L.A."/>
            <person name="Thomas B.C."/>
            <person name="Sharon I."/>
            <person name="Castelle C.J."/>
            <person name="Singh A."/>
            <person name="Wilkins M.J."/>
            <person name="Williams K.H."/>
            <person name="Banfield J.F."/>
        </authorList>
    </citation>
    <scope>NUCLEOTIDE SEQUENCE [LARGE SCALE GENOMIC DNA]</scope>
</reference>
<evidence type="ECO:0000313" key="2">
    <source>
        <dbReference type="Proteomes" id="UP000034875"/>
    </source>
</evidence>
<name>A0A0G0Z4B6_9BACT</name>